<evidence type="ECO:0000313" key="3">
    <source>
        <dbReference type="EMBL" id="AXJ02556.1"/>
    </source>
</evidence>
<evidence type="ECO:0000313" key="4">
    <source>
        <dbReference type="Proteomes" id="UP000254808"/>
    </source>
</evidence>
<dbReference type="InterPro" id="IPR004104">
    <property type="entry name" value="Gfo/Idh/MocA-like_OxRdtase_C"/>
</dbReference>
<protein>
    <submittedName>
        <fullName evidence="3">UDP-N-acetyl-2-amino-2-deoxyglucuronate dehydrogenase</fullName>
    </submittedName>
</protein>
<dbReference type="PANTHER" id="PTHR43249">
    <property type="entry name" value="UDP-N-ACETYL-2-AMINO-2-DEOXY-D-GLUCURONATE OXIDASE"/>
    <property type="match status" value="1"/>
</dbReference>
<organism evidence="3 4">
    <name type="scientific">Cyclonatronum proteinivorum</name>
    <dbReference type="NCBI Taxonomy" id="1457365"/>
    <lineage>
        <taxon>Bacteria</taxon>
        <taxon>Pseudomonadati</taxon>
        <taxon>Balneolota</taxon>
        <taxon>Balneolia</taxon>
        <taxon>Balneolales</taxon>
        <taxon>Cyclonatronaceae</taxon>
        <taxon>Cyclonatronum</taxon>
    </lineage>
</organism>
<dbReference type="Proteomes" id="UP000254808">
    <property type="component" value="Chromosome"/>
</dbReference>
<dbReference type="AlphaFoldDB" id="A0A345UQ04"/>
<evidence type="ECO:0000259" key="1">
    <source>
        <dbReference type="Pfam" id="PF01408"/>
    </source>
</evidence>
<dbReference type="InterPro" id="IPR000683">
    <property type="entry name" value="Gfo/Idh/MocA-like_OxRdtase_N"/>
</dbReference>
<dbReference type="SUPFAM" id="SSF51735">
    <property type="entry name" value="NAD(P)-binding Rossmann-fold domains"/>
    <property type="match status" value="1"/>
</dbReference>
<name>A0A345UQ04_9BACT</name>
<dbReference type="InterPro" id="IPR036291">
    <property type="entry name" value="NAD(P)-bd_dom_sf"/>
</dbReference>
<dbReference type="GO" id="GO:0000166">
    <property type="term" value="F:nucleotide binding"/>
    <property type="evidence" value="ECO:0007669"/>
    <property type="project" value="InterPro"/>
</dbReference>
<dbReference type="KEGG" id="cprv:CYPRO_3324"/>
<gene>
    <name evidence="3" type="ORF">CYPRO_3324</name>
</gene>
<feature type="domain" description="Gfo/Idh/MocA-like oxidoreductase N-terminal" evidence="1">
    <location>
        <begin position="3"/>
        <end position="127"/>
    </location>
</feature>
<keyword evidence="4" id="KW-1185">Reference proteome</keyword>
<dbReference type="RefSeq" id="WP_114985629.1">
    <property type="nucleotide sequence ID" value="NZ_CP027806.1"/>
</dbReference>
<accession>A0A345UQ04</accession>
<proteinExistence type="predicted"/>
<dbReference type="EMBL" id="CP027806">
    <property type="protein sequence ID" value="AXJ02556.1"/>
    <property type="molecule type" value="Genomic_DNA"/>
</dbReference>
<dbReference type="Pfam" id="PF02894">
    <property type="entry name" value="GFO_IDH_MocA_C"/>
    <property type="match status" value="1"/>
</dbReference>
<dbReference type="Gene3D" id="3.40.50.720">
    <property type="entry name" value="NAD(P)-binding Rossmann-like Domain"/>
    <property type="match status" value="1"/>
</dbReference>
<dbReference type="InterPro" id="IPR052515">
    <property type="entry name" value="Gfo/Idh/MocA_Oxidoreductase"/>
</dbReference>
<dbReference type="OrthoDB" id="9815825at2"/>
<evidence type="ECO:0000259" key="2">
    <source>
        <dbReference type="Pfam" id="PF02894"/>
    </source>
</evidence>
<sequence>MKNFALTGVAGYIAPRHLQAIYDTGNRLVAAVDVHDSVGILDRYFPGASFFTQFERYDRHAEKLRFAGHPDKIDLVSICSPNYLHDAHIRHALRIGADALCEKPLVLNPWNLDALEEMEREYEKKVFNILQLRVHPSLIALKKELLHNPPRKRPSVRLSYITSRGLWYHYSWKGDISKSGGIGTNIGIHFFDMLMWFFGRPRQSHVHLREPNRMGGYLELEDADVSWYLSLDRNDLPPSAAEKGQPTFRSITIDGKELEFSGGFTDLHTRVYEETLTGRGFGLNEARPSIELAHHIRTAPLSEKGEKSPFLS</sequence>
<dbReference type="PANTHER" id="PTHR43249:SF1">
    <property type="entry name" value="D-GLUCOSIDE 3-DEHYDROGENASE"/>
    <property type="match status" value="1"/>
</dbReference>
<feature type="domain" description="Gfo/Idh/MocA-like oxidoreductase C-terminal" evidence="2">
    <location>
        <begin position="158"/>
        <end position="213"/>
    </location>
</feature>
<reference evidence="3 4" key="1">
    <citation type="submission" date="2018-03" db="EMBL/GenBank/DDBJ databases">
        <title>Phenotypic and genomic properties of Cyclonatronum proteinivorum gen. nov., sp. nov., a haloalkaliphilic bacteroidete from soda lakes possessing Na+-translocating rhodopsin.</title>
        <authorList>
            <person name="Toshchakov S.V."/>
            <person name="Korzhenkov A."/>
            <person name="Samarov N.I."/>
            <person name="Kublanov I.V."/>
            <person name="Muntyan M.S."/>
            <person name="Sorokin D.Y."/>
        </authorList>
    </citation>
    <scope>NUCLEOTIDE SEQUENCE [LARGE SCALE GENOMIC DNA]</scope>
    <source>
        <strain evidence="3 4">Omega</strain>
    </source>
</reference>
<dbReference type="Gene3D" id="3.30.360.10">
    <property type="entry name" value="Dihydrodipicolinate Reductase, domain 2"/>
    <property type="match status" value="1"/>
</dbReference>
<dbReference type="Pfam" id="PF01408">
    <property type="entry name" value="GFO_IDH_MocA"/>
    <property type="match status" value="1"/>
</dbReference>